<gene>
    <name evidence="7" type="ORF">GB883_17385</name>
</gene>
<keyword evidence="3" id="KW-0808">Transferase</keyword>
<proteinExistence type="inferred from homology"/>
<evidence type="ECO:0000256" key="3">
    <source>
        <dbReference type="ARBA" id="ARBA00022679"/>
    </source>
</evidence>
<name>A0A7J5UKN1_9MICO</name>
<dbReference type="PANTHER" id="PTHR43178:SF5">
    <property type="entry name" value="LIPOAMIDE ACYLTRANSFERASE COMPONENT OF BRANCHED-CHAIN ALPHA-KETO ACID DEHYDROGENASE COMPLEX, MITOCHONDRIAL"/>
    <property type="match status" value="1"/>
</dbReference>
<comment type="similarity">
    <text evidence="2">Belongs to the 2-oxoacid dehydrogenase family.</text>
</comment>
<sequence length="318" mass="32942">PAARPGRRPFASPLARRLAQELGVDLATVTGTGPGGAVRREDVEALAAARSTGEAVPAPPPVPAPAPSPAPGPSPAPAPAPPPAAPAVPSPPLTGADRQAAVRRAVAAAMARSNREIPHYYLTRDIDTSRSLTWLEAHNAAVGVTDRLLPVVLLLKATALALREAPDLNGTWEQDGFRPAAHVHLGVAIALRGGGLVAPALHDADRAPLPDLMARLRDVTGRARAGRLRSSEVADPTVTVTSLGDEGPDMVLPVIYPPQVAIVGLGRTRQRPWASDGMLGVRPVVTATLGADHRASDGHRGAVLLAALDHLLQDPERL</sequence>
<dbReference type="InterPro" id="IPR004167">
    <property type="entry name" value="PSBD"/>
</dbReference>
<dbReference type="SUPFAM" id="SSF47005">
    <property type="entry name" value="Peripheral subunit-binding domain of 2-oxo acid dehydrogenase complex"/>
    <property type="match status" value="1"/>
</dbReference>
<dbReference type="AlphaFoldDB" id="A0A7J5UKN1"/>
<reference evidence="7 8" key="1">
    <citation type="submission" date="2019-10" db="EMBL/GenBank/DDBJ databases">
        <title>Georgenia wutianyii sp. nov. and Georgenia yuyongxinii sp. nov. isolated from plateau pika (Ochotona curzoniae) in the Qinghai-Tibet plateau of China.</title>
        <authorList>
            <person name="Tian Z."/>
        </authorList>
    </citation>
    <scope>NUCLEOTIDE SEQUENCE [LARGE SCALE GENOMIC DNA]</scope>
    <source>
        <strain evidence="7 8">DSM 21501</strain>
    </source>
</reference>
<dbReference type="Pfam" id="PF02817">
    <property type="entry name" value="E3_binding"/>
    <property type="match status" value="1"/>
</dbReference>
<dbReference type="Gene3D" id="4.10.320.10">
    <property type="entry name" value="E3-binding domain"/>
    <property type="match status" value="1"/>
</dbReference>
<dbReference type="InterPro" id="IPR036625">
    <property type="entry name" value="E3-bd_dom_sf"/>
</dbReference>
<feature type="region of interest" description="Disordered" evidence="5">
    <location>
        <begin position="45"/>
        <end position="98"/>
    </location>
</feature>
<evidence type="ECO:0000259" key="6">
    <source>
        <dbReference type="PROSITE" id="PS51826"/>
    </source>
</evidence>
<evidence type="ECO:0000256" key="4">
    <source>
        <dbReference type="ARBA" id="ARBA00023315"/>
    </source>
</evidence>
<feature type="domain" description="Peripheral subunit-binding (PSBD)" evidence="6">
    <location>
        <begin position="10"/>
        <end position="47"/>
    </location>
</feature>
<dbReference type="Proteomes" id="UP000451860">
    <property type="component" value="Unassembled WGS sequence"/>
</dbReference>
<feature type="compositionally biased region" description="Pro residues" evidence="5">
    <location>
        <begin position="57"/>
        <end position="92"/>
    </location>
</feature>
<protein>
    <submittedName>
        <fullName evidence="7">2-oxo acid dehydrogenase subunit E2</fullName>
    </submittedName>
</protein>
<dbReference type="PROSITE" id="PS51826">
    <property type="entry name" value="PSBD"/>
    <property type="match status" value="1"/>
</dbReference>
<dbReference type="EMBL" id="WHJE01000120">
    <property type="protein sequence ID" value="KAE8762831.1"/>
    <property type="molecule type" value="Genomic_DNA"/>
</dbReference>
<evidence type="ECO:0000313" key="7">
    <source>
        <dbReference type="EMBL" id="KAE8762831.1"/>
    </source>
</evidence>
<feature type="non-terminal residue" evidence="7">
    <location>
        <position position="1"/>
    </location>
</feature>
<dbReference type="InterPro" id="IPR001078">
    <property type="entry name" value="2-oxoacid_DH_actylTfrase"/>
</dbReference>
<organism evidence="7 8">
    <name type="scientific">Georgenia thermotolerans</name>
    <dbReference type="NCBI Taxonomy" id="527326"/>
    <lineage>
        <taxon>Bacteria</taxon>
        <taxon>Bacillati</taxon>
        <taxon>Actinomycetota</taxon>
        <taxon>Actinomycetes</taxon>
        <taxon>Micrococcales</taxon>
        <taxon>Bogoriellaceae</taxon>
        <taxon>Georgenia</taxon>
    </lineage>
</organism>
<dbReference type="InterPro" id="IPR050743">
    <property type="entry name" value="2-oxoacid_DH_E2_comp"/>
</dbReference>
<dbReference type="GO" id="GO:0016407">
    <property type="term" value="F:acetyltransferase activity"/>
    <property type="evidence" value="ECO:0007669"/>
    <property type="project" value="TreeGrafter"/>
</dbReference>
<dbReference type="GO" id="GO:0031405">
    <property type="term" value="F:lipoic acid binding"/>
    <property type="evidence" value="ECO:0007669"/>
    <property type="project" value="TreeGrafter"/>
</dbReference>
<evidence type="ECO:0000256" key="2">
    <source>
        <dbReference type="ARBA" id="ARBA00007317"/>
    </source>
</evidence>
<dbReference type="SUPFAM" id="SSF52777">
    <property type="entry name" value="CoA-dependent acyltransferases"/>
    <property type="match status" value="1"/>
</dbReference>
<dbReference type="Gene3D" id="3.30.559.10">
    <property type="entry name" value="Chloramphenicol acetyltransferase-like domain"/>
    <property type="match status" value="1"/>
</dbReference>
<comment type="caution">
    <text evidence="7">The sequence shown here is derived from an EMBL/GenBank/DDBJ whole genome shotgun (WGS) entry which is preliminary data.</text>
</comment>
<dbReference type="InterPro" id="IPR023213">
    <property type="entry name" value="CAT-like_dom_sf"/>
</dbReference>
<evidence type="ECO:0000256" key="5">
    <source>
        <dbReference type="SAM" id="MobiDB-lite"/>
    </source>
</evidence>
<dbReference type="Pfam" id="PF00198">
    <property type="entry name" value="2-oxoacid_dh"/>
    <property type="match status" value="1"/>
</dbReference>
<dbReference type="PANTHER" id="PTHR43178">
    <property type="entry name" value="DIHYDROLIPOAMIDE ACETYLTRANSFERASE COMPONENT OF PYRUVATE DEHYDROGENASE COMPLEX"/>
    <property type="match status" value="1"/>
</dbReference>
<accession>A0A7J5UKN1</accession>
<dbReference type="RefSeq" id="WP_211489918.1">
    <property type="nucleotide sequence ID" value="NZ_WHJE01000120.1"/>
</dbReference>
<evidence type="ECO:0000313" key="8">
    <source>
        <dbReference type="Proteomes" id="UP000451860"/>
    </source>
</evidence>
<keyword evidence="4" id="KW-0012">Acyltransferase</keyword>
<keyword evidence="8" id="KW-1185">Reference proteome</keyword>
<dbReference type="GO" id="GO:0005737">
    <property type="term" value="C:cytoplasm"/>
    <property type="evidence" value="ECO:0007669"/>
    <property type="project" value="TreeGrafter"/>
</dbReference>
<evidence type="ECO:0000256" key="1">
    <source>
        <dbReference type="ARBA" id="ARBA00001938"/>
    </source>
</evidence>
<comment type="cofactor">
    <cofactor evidence="1">
        <name>(R)-lipoate</name>
        <dbReference type="ChEBI" id="CHEBI:83088"/>
    </cofactor>
</comment>